<evidence type="ECO:0000313" key="3">
    <source>
        <dbReference type="Proteomes" id="UP000002194"/>
    </source>
</evidence>
<gene>
    <name evidence="2" type="ordered locus">DVU_2853</name>
</gene>
<dbReference type="PhylomeDB" id="Q727K2"/>
<dbReference type="DNASU" id="2795588"/>
<dbReference type="OrthoDB" id="9802994at2"/>
<dbReference type="EnsemblBacteria" id="AAS97325">
    <property type="protein sequence ID" value="AAS97325"/>
    <property type="gene ID" value="DVU_2853"/>
</dbReference>
<proteinExistence type="predicted"/>
<dbReference type="eggNOG" id="COG4384">
    <property type="taxonomic scope" value="Bacteria"/>
</dbReference>
<reference evidence="2 3" key="1">
    <citation type="journal article" date="2004" name="Nat. Biotechnol.">
        <title>The genome sequence of the anaerobic, sulfate-reducing bacterium Desulfovibrio vulgaris Hildenborough.</title>
        <authorList>
            <person name="Heidelberg J.F."/>
            <person name="Seshadri R."/>
            <person name="Haveman S.A."/>
            <person name="Hemme C.L."/>
            <person name="Paulsen I.T."/>
            <person name="Kolonay J.F."/>
            <person name="Eisen J.A."/>
            <person name="Ward N."/>
            <person name="Methe B."/>
            <person name="Brinkac L.M."/>
            <person name="Daugherty S.C."/>
            <person name="Deboy R.T."/>
            <person name="Dodson R.J."/>
            <person name="Durkin A.S."/>
            <person name="Madupu R."/>
            <person name="Nelson W.C."/>
            <person name="Sullivan S.A."/>
            <person name="Fouts D."/>
            <person name="Haft D.H."/>
            <person name="Selengut J."/>
            <person name="Peterson J.D."/>
            <person name="Davidsen T.M."/>
            <person name="Zafar N."/>
            <person name="Zhou L."/>
            <person name="Radune D."/>
            <person name="Dimitrov G."/>
            <person name="Hance M."/>
            <person name="Tran K."/>
            <person name="Khouri H."/>
            <person name="Gill J."/>
            <person name="Utterback T.R."/>
            <person name="Feldblyum T.V."/>
            <person name="Wall J.D."/>
            <person name="Voordouw G."/>
            <person name="Fraser C.M."/>
        </authorList>
    </citation>
    <scope>NUCLEOTIDE SEQUENCE [LARGE SCALE GENOMIC DNA]</scope>
    <source>
        <strain evidence="3">ATCC 29579 / DSM 644 / NCIMB 8303 / VKM B-1760 / Hildenborough</strain>
    </source>
</reference>
<name>Q727K2_NITV2</name>
<dbReference type="PATRIC" id="fig|882.5.peg.2574"/>
<dbReference type="AlphaFoldDB" id="Q727K2"/>
<evidence type="ECO:0000259" key="1">
    <source>
        <dbReference type="Pfam" id="PF06890"/>
    </source>
</evidence>
<dbReference type="HOGENOM" id="CLU_108409_3_0_7"/>
<dbReference type="Pfam" id="PF06890">
    <property type="entry name" value="Phage_Mu_Gp45"/>
    <property type="match status" value="1"/>
</dbReference>
<dbReference type="KEGG" id="dvu:DVU_2853"/>
<dbReference type="STRING" id="882.DVU_2853"/>
<keyword evidence="3" id="KW-1185">Reference proteome</keyword>
<organism evidence="2 3">
    <name type="scientific">Nitratidesulfovibrio vulgaris (strain ATCC 29579 / DSM 644 / CCUG 34227 / NCIMB 8303 / VKM B-1760 / Hildenborough)</name>
    <name type="common">Desulfovibrio vulgaris</name>
    <dbReference type="NCBI Taxonomy" id="882"/>
    <lineage>
        <taxon>Bacteria</taxon>
        <taxon>Pseudomonadati</taxon>
        <taxon>Thermodesulfobacteriota</taxon>
        <taxon>Desulfovibrionia</taxon>
        <taxon>Desulfovibrionales</taxon>
        <taxon>Desulfovibrionaceae</taxon>
        <taxon>Nitratidesulfovibrio</taxon>
    </lineage>
</organism>
<dbReference type="EMBL" id="AE017285">
    <property type="protein sequence ID" value="AAS97325.1"/>
    <property type="molecule type" value="Genomic_DNA"/>
</dbReference>
<dbReference type="RefSeq" id="WP_010940119.1">
    <property type="nucleotide sequence ID" value="NC_002937.3"/>
</dbReference>
<feature type="domain" description="Bacteriophage Mu Gp45 N-terminal" evidence="1">
    <location>
        <begin position="23"/>
        <end position="90"/>
    </location>
</feature>
<dbReference type="PaxDb" id="882-DVU_2853"/>
<evidence type="ECO:0000313" key="2">
    <source>
        <dbReference type="EMBL" id="AAS97325.1"/>
    </source>
</evidence>
<accession>Q727K2</accession>
<dbReference type="Proteomes" id="UP000002194">
    <property type="component" value="Chromosome"/>
</dbReference>
<dbReference type="InterPro" id="IPR014462">
    <property type="entry name" value="Phage_Mu_Gp45"/>
</dbReference>
<sequence length="212" mass="22535">MDRNTFNRMLDPFKRKLCGMAARAVVRLVSDGVRMQALQLGLLDGELADGVERFQNYGLTSHPHPGAEAAVIFLGADRGHGVAIAVDDRRYRLVSLKPGEVALYTDEGDVIHLMRDRRIKVSTLHLEVEAQEDVTMTTKRFGVTASEGVTFSTPAFTARGAGGGAASARFEGALHTTGDLTTDADAKAGAVSLRAHTHPETNGAATLPPIGG</sequence>
<dbReference type="PIRSF" id="PIRSF012337">
    <property type="entry name" value="gp45"/>
    <property type="match status" value="1"/>
</dbReference>
<dbReference type="InterPro" id="IPR053861">
    <property type="entry name" value="Phage_Mu_Gp45_N"/>
</dbReference>
<dbReference type="NCBIfam" id="TIGR01644">
    <property type="entry name" value="phage_P2_V"/>
    <property type="match status" value="1"/>
</dbReference>
<protein>
    <submittedName>
        <fullName evidence="2">Phage baseplate assembly protein V, putative</fullName>
    </submittedName>
</protein>
<dbReference type="InterPro" id="IPR013046">
    <property type="entry name" value="GpV/Gp45"/>
</dbReference>